<dbReference type="AlphaFoldDB" id="A0A937K0C0"/>
<gene>
    <name evidence="2" type="ORF">JL102_18795</name>
</gene>
<organism evidence="2 3">
    <name type="scientific">Fulvivirga sediminis</name>
    <dbReference type="NCBI Taxonomy" id="2803949"/>
    <lineage>
        <taxon>Bacteria</taxon>
        <taxon>Pseudomonadati</taxon>
        <taxon>Bacteroidota</taxon>
        <taxon>Cytophagia</taxon>
        <taxon>Cytophagales</taxon>
        <taxon>Fulvivirgaceae</taxon>
        <taxon>Fulvivirga</taxon>
    </lineage>
</organism>
<dbReference type="Gene3D" id="3.40.30.10">
    <property type="entry name" value="Glutaredoxin"/>
    <property type="match status" value="1"/>
</dbReference>
<dbReference type="PROSITE" id="PS51352">
    <property type="entry name" value="THIOREDOXIN_2"/>
    <property type="match status" value="1"/>
</dbReference>
<dbReference type="PROSITE" id="PS51257">
    <property type="entry name" value="PROKAR_LIPOPROTEIN"/>
    <property type="match status" value="1"/>
</dbReference>
<protein>
    <submittedName>
        <fullName evidence="2">TlpA family protein disulfide reductase</fullName>
    </submittedName>
</protein>
<dbReference type="InterPro" id="IPR050553">
    <property type="entry name" value="Thioredoxin_ResA/DsbE_sf"/>
</dbReference>
<accession>A0A937K0C0</accession>
<dbReference type="GO" id="GO:0016491">
    <property type="term" value="F:oxidoreductase activity"/>
    <property type="evidence" value="ECO:0007669"/>
    <property type="project" value="InterPro"/>
</dbReference>
<sequence length="242" mass="27887">MMRYIVFLFGLIIFTGCNNQKEDNAASEAQPSTTQLYYKDLIAEKTLTKNEYQHFRKELQDKYADNSAVTFHLYDKNTKEDSVIQEFKYTVKQGHKYLYSGSKAALFNYLDSPFPNKELTTLNGDKITLAGGEKPMLINFWFTQCAPCVKEMPILNNLQNKYKQQMDFVAITFSKAEEVEKFLSKHPFTFTQVTNAASFIDELGIMDYPTTIFINKDGKLIYIEAAVLGKGEEFEQLIEELI</sequence>
<dbReference type="PANTHER" id="PTHR42852">
    <property type="entry name" value="THIOL:DISULFIDE INTERCHANGE PROTEIN DSBE"/>
    <property type="match status" value="1"/>
</dbReference>
<dbReference type="CDD" id="cd02966">
    <property type="entry name" value="TlpA_like_family"/>
    <property type="match status" value="1"/>
</dbReference>
<dbReference type="EMBL" id="JAESIY010000011">
    <property type="protein sequence ID" value="MBL3658208.1"/>
    <property type="molecule type" value="Genomic_DNA"/>
</dbReference>
<dbReference type="RefSeq" id="WP_202246001.1">
    <property type="nucleotide sequence ID" value="NZ_JAESIY010000011.1"/>
</dbReference>
<name>A0A937K0C0_9BACT</name>
<keyword evidence="3" id="KW-1185">Reference proteome</keyword>
<reference evidence="2" key="1">
    <citation type="submission" date="2021-01" db="EMBL/GenBank/DDBJ databases">
        <title>Fulvivirga kasyanovii gen. nov., sp nov., a novel member of the phylum Bacteroidetes isolated from seawater in a mussel farm.</title>
        <authorList>
            <person name="Zhao L.-H."/>
            <person name="Wang Z.-J."/>
        </authorList>
    </citation>
    <scope>NUCLEOTIDE SEQUENCE</scope>
    <source>
        <strain evidence="2">2943</strain>
    </source>
</reference>
<dbReference type="SUPFAM" id="SSF52833">
    <property type="entry name" value="Thioredoxin-like"/>
    <property type="match status" value="1"/>
</dbReference>
<dbReference type="InterPro" id="IPR013740">
    <property type="entry name" value="Redoxin"/>
</dbReference>
<evidence type="ECO:0000313" key="3">
    <source>
        <dbReference type="Proteomes" id="UP000659388"/>
    </source>
</evidence>
<dbReference type="Proteomes" id="UP000659388">
    <property type="component" value="Unassembled WGS sequence"/>
</dbReference>
<evidence type="ECO:0000259" key="1">
    <source>
        <dbReference type="PROSITE" id="PS51352"/>
    </source>
</evidence>
<dbReference type="Pfam" id="PF08534">
    <property type="entry name" value="Redoxin"/>
    <property type="match status" value="1"/>
</dbReference>
<dbReference type="InterPro" id="IPR036249">
    <property type="entry name" value="Thioredoxin-like_sf"/>
</dbReference>
<comment type="caution">
    <text evidence="2">The sequence shown here is derived from an EMBL/GenBank/DDBJ whole genome shotgun (WGS) entry which is preliminary data.</text>
</comment>
<feature type="domain" description="Thioredoxin" evidence="1">
    <location>
        <begin position="108"/>
        <end position="242"/>
    </location>
</feature>
<evidence type="ECO:0000313" key="2">
    <source>
        <dbReference type="EMBL" id="MBL3658208.1"/>
    </source>
</evidence>
<dbReference type="InterPro" id="IPR013766">
    <property type="entry name" value="Thioredoxin_domain"/>
</dbReference>
<dbReference type="PANTHER" id="PTHR42852:SF17">
    <property type="entry name" value="THIOREDOXIN-LIKE PROTEIN HI_1115"/>
    <property type="match status" value="1"/>
</dbReference>
<proteinExistence type="predicted"/>